<proteinExistence type="predicted"/>
<evidence type="ECO:0000313" key="1">
    <source>
        <dbReference type="EMBL" id="KAL2828074.1"/>
    </source>
</evidence>
<protein>
    <submittedName>
        <fullName evidence="1">Uncharacterized protein</fullName>
    </submittedName>
</protein>
<name>A0ABR4ILJ6_9EURO</name>
<gene>
    <name evidence="1" type="ORF">BJY01DRAFT_228752</name>
</gene>
<accession>A0ABR4ILJ6</accession>
<sequence length="116" mass="12497">MSSQISPPVVSLPKQAFQVLTFLAASQRASQLTCTSPHTMSGRPTHCTYVAIMVELSAPRHKTQPFESRFQIASSGVVSYIMTGIVHLAYCMTARSSGDLDSAHTQISLSVVDCHA</sequence>
<dbReference type="Proteomes" id="UP001610446">
    <property type="component" value="Unassembled WGS sequence"/>
</dbReference>
<organism evidence="1 2">
    <name type="scientific">Aspergillus pseudoustus</name>
    <dbReference type="NCBI Taxonomy" id="1810923"/>
    <lineage>
        <taxon>Eukaryota</taxon>
        <taxon>Fungi</taxon>
        <taxon>Dikarya</taxon>
        <taxon>Ascomycota</taxon>
        <taxon>Pezizomycotina</taxon>
        <taxon>Eurotiomycetes</taxon>
        <taxon>Eurotiomycetidae</taxon>
        <taxon>Eurotiales</taxon>
        <taxon>Aspergillaceae</taxon>
        <taxon>Aspergillus</taxon>
        <taxon>Aspergillus subgen. Nidulantes</taxon>
    </lineage>
</organism>
<keyword evidence="2" id="KW-1185">Reference proteome</keyword>
<reference evidence="1 2" key="1">
    <citation type="submission" date="2024-07" db="EMBL/GenBank/DDBJ databases">
        <title>Section-level genome sequencing and comparative genomics of Aspergillus sections Usti and Cavernicolus.</title>
        <authorList>
            <consortium name="Lawrence Berkeley National Laboratory"/>
            <person name="Nybo J.L."/>
            <person name="Vesth T.C."/>
            <person name="Theobald S."/>
            <person name="Frisvad J.C."/>
            <person name="Larsen T.O."/>
            <person name="Kjaerboelling I."/>
            <person name="Rothschild-Mancinelli K."/>
            <person name="Lyhne E.K."/>
            <person name="Kogle M.E."/>
            <person name="Barry K."/>
            <person name="Clum A."/>
            <person name="Na H."/>
            <person name="Ledsgaard L."/>
            <person name="Lin J."/>
            <person name="Lipzen A."/>
            <person name="Kuo A."/>
            <person name="Riley R."/>
            <person name="Mondo S."/>
            <person name="Labutti K."/>
            <person name="Haridas S."/>
            <person name="Pangalinan J."/>
            <person name="Salamov A.A."/>
            <person name="Simmons B.A."/>
            <person name="Magnuson J.K."/>
            <person name="Chen J."/>
            <person name="Drula E."/>
            <person name="Henrissat B."/>
            <person name="Wiebenga A."/>
            <person name="Lubbers R.J."/>
            <person name="Gomes A.C."/>
            <person name="Makela M.R."/>
            <person name="Stajich J."/>
            <person name="Grigoriev I.V."/>
            <person name="Mortensen U.H."/>
            <person name="De Vries R.P."/>
            <person name="Baker S.E."/>
            <person name="Andersen M.R."/>
        </authorList>
    </citation>
    <scope>NUCLEOTIDE SEQUENCE [LARGE SCALE GENOMIC DNA]</scope>
    <source>
        <strain evidence="1 2">CBS 123904</strain>
    </source>
</reference>
<dbReference type="EMBL" id="JBFXLU010000378">
    <property type="protein sequence ID" value="KAL2828074.1"/>
    <property type="molecule type" value="Genomic_DNA"/>
</dbReference>
<comment type="caution">
    <text evidence="1">The sequence shown here is derived from an EMBL/GenBank/DDBJ whole genome shotgun (WGS) entry which is preliminary data.</text>
</comment>
<evidence type="ECO:0000313" key="2">
    <source>
        <dbReference type="Proteomes" id="UP001610446"/>
    </source>
</evidence>